<keyword evidence="13" id="KW-1185">Reference proteome</keyword>
<dbReference type="SUPFAM" id="SSF52440">
    <property type="entry name" value="PreATP-grasp domain"/>
    <property type="match status" value="1"/>
</dbReference>
<evidence type="ECO:0000259" key="9">
    <source>
        <dbReference type="PROSITE" id="PS50975"/>
    </source>
</evidence>
<keyword evidence="12" id="KW-0808">Transferase</keyword>
<evidence type="ECO:0000256" key="2">
    <source>
        <dbReference type="ARBA" id="ARBA00022598"/>
    </source>
</evidence>
<dbReference type="InterPro" id="IPR034733">
    <property type="entry name" value="AcCoA_carboxyl_beta"/>
</dbReference>
<dbReference type="PROSITE" id="PS50989">
    <property type="entry name" value="COA_CT_CTER"/>
    <property type="match status" value="1"/>
</dbReference>
<proteinExistence type="predicted"/>
<dbReference type="InterPro" id="IPR000089">
    <property type="entry name" value="Biotin_lipoyl"/>
</dbReference>
<dbReference type="InterPro" id="IPR029045">
    <property type="entry name" value="ClpP/crotonase-like_dom_sf"/>
</dbReference>
<dbReference type="InterPro" id="IPR016185">
    <property type="entry name" value="PreATP-grasp_dom_sf"/>
</dbReference>
<dbReference type="InterPro" id="IPR011053">
    <property type="entry name" value="Single_hybrid_motif"/>
</dbReference>
<name>A0ABV9A192_9ACTN</name>
<keyword evidence="2" id="KW-0436">Ligase</keyword>
<evidence type="ECO:0000259" key="11">
    <source>
        <dbReference type="PROSITE" id="PS50989"/>
    </source>
</evidence>
<dbReference type="PANTHER" id="PTHR48095:SF5">
    <property type="entry name" value="BLL7292 PROTEIN"/>
    <property type="match status" value="1"/>
</dbReference>
<dbReference type="PROSITE" id="PS00188">
    <property type="entry name" value="BIOTIN"/>
    <property type="match status" value="1"/>
</dbReference>
<gene>
    <name evidence="12" type="ORF">ACFPA8_03665</name>
</gene>
<keyword evidence="4 6" id="KW-0067">ATP-binding</keyword>
<dbReference type="InterPro" id="IPR011763">
    <property type="entry name" value="COA_CT_C"/>
</dbReference>
<dbReference type="PANTHER" id="PTHR48095">
    <property type="entry name" value="PYRUVATE CARBOXYLASE SUBUNIT A"/>
    <property type="match status" value="1"/>
</dbReference>
<evidence type="ECO:0000256" key="1">
    <source>
        <dbReference type="ARBA" id="ARBA00001953"/>
    </source>
</evidence>
<protein>
    <submittedName>
        <fullName evidence="12">Carboxyl transferase domain-containing protein</fullName>
    </submittedName>
</protein>
<evidence type="ECO:0000256" key="5">
    <source>
        <dbReference type="ARBA" id="ARBA00023267"/>
    </source>
</evidence>
<dbReference type="Gene3D" id="2.40.50.100">
    <property type="match status" value="1"/>
</dbReference>
<dbReference type="RefSeq" id="WP_386442126.1">
    <property type="nucleotide sequence ID" value="NZ_JBHSFH010000003.1"/>
</dbReference>
<dbReference type="Gene3D" id="3.90.226.10">
    <property type="entry name" value="2-enoyl-CoA Hydratase, Chain A, domain 1"/>
    <property type="match status" value="2"/>
</dbReference>
<dbReference type="Pfam" id="PF00364">
    <property type="entry name" value="Biotin_lipoyl"/>
    <property type="match status" value="1"/>
</dbReference>
<keyword evidence="3 6" id="KW-0547">Nucleotide-binding</keyword>
<dbReference type="Pfam" id="PF02786">
    <property type="entry name" value="CPSase_L_D2"/>
    <property type="match status" value="2"/>
</dbReference>
<dbReference type="InterPro" id="IPR011764">
    <property type="entry name" value="Biotin_carboxylation_dom"/>
</dbReference>
<evidence type="ECO:0000259" key="8">
    <source>
        <dbReference type="PROSITE" id="PS50968"/>
    </source>
</evidence>
<dbReference type="InterPro" id="IPR005481">
    <property type="entry name" value="BC-like_N"/>
</dbReference>
<dbReference type="PROSITE" id="PS50975">
    <property type="entry name" value="ATP_GRASP"/>
    <property type="match status" value="1"/>
</dbReference>
<evidence type="ECO:0000313" key="12">
    <source>
        <dbReference type="EMBL" id="MFC4493232.1"/>
    </source>
</evidence>
<dbReference type="GO" id="GO:0016740">
    <property type="term" value="F:transferase activity"/>
    <property type="evidence" value="ECO:0007669"/>
    <property type="project" value="UniProtKB-KW"/>
</dbReference>
<evidence type="ECO:0000259" key="10">
    <source>
        <dbReference type="PROSITE" id="PS50979"/>
    </source>
</evidence>
<dbReference type="InterPro" id="IPR051602">
    <property type="entry name" value="ACC_Biotin_Carboxylase"/>
</dbReference>
<feature type="region of interest" description="Disordered" evidence="7">
    <location>
        <begin position="166"/>
        <end position="201"/>
    </location>
</feature>
<dbReference type="PROSITE" id="PS50968">
    <property type="entry name" value="BIOTINYL_LIPOYL"/>
    <property type="match status" value="1"/>
</dbReference>
<dbReference type="SUPFAM" id="SSF56059">
    <property type="entry name" value="Glutathione synthetase ATP-binding domain-like"/>
    <property type="match status" value="1"/>
</dbReference>
<dbReference type="Pfam" id="PF01039">
    <property type="entry name" value="Carboxyl_trans"/>
    <property type="match status" value="1"/>
</dbReference>
<accession>A0ABV9A192</accession>
<feature type="domain" description="Lipoyl-binding" evidence="8">
    <location>
        <begin position="475"/>
        <end position="553"/>
    </location>
</feature>
<feature type="domain" description="Biotin carboxylation" evidence="10">
    <location>
        <begin position="2"/>
        <end position="465"/>
    </location>
</feature>
<dbReference type="SUPFAM" id="SSF52096">
    <property type="entry name" value="ClpP/crotonase"/>
    <property type="match status" value="2"/>
</dbReference>
<dbReference type="SUPFAM" id="SSF51246">
    <property type="entry name" value="Rudiment single hybrid motif"/>
    <property type="match status" value="1"/>
</dbReference>
<dbReference type="Proteomes" id="UP001595997">
    <property type="component" value="Unassembled WGS sequence"/>
</dbReference>
<organism evidence="12 13">
    <name type="scientific">Streptomyces ovatisporus</name>
    <dbReference type="NCBI Taxonomy" id="1128682"/>
    <lineage>
        <taxon>Bacteria</taxon>
        <taxon>Bacillati</taxon>
        <taxon>Actinomycetota</taxon>
        <taxon>Actinomycetes</taxon>
        <taxon>Kitasatosporales</taxon>
        <taxon>Streptomycetaceae</taxon>
        <taxon>Streptomyces</taxon>
    </lineage>
</organism>
<evidence type="ECO:0000256" key="6">
    <source>
        <dbReference type="PROSITE-ProRule" id="PRU00409"/>
    </source>
</evidence>
<dbReference type="InterPro" id="IPR005479">
    <property type="entry name" value="CPAse_ATP-bd"/>
</dbReference>
<evidence type="ECO:0000256" key="7">
    <source>
        <dbReference type="SAM" id="MobiDB-lite"/>
    </source>
</evidence>
<evidence type="ECO:0000256" key="3">
    <source>
        <dbReference type="ARBA" id="ARBA00022741"/>
    </source>
</evidence>
<sequence>MGSAAVLVANRGEAAVRVLRGAAEAGLRTVAVHASDDAGSLHAQLAHESYALKGSGPTAYLDAAELLAVAERAGCGLLHPGWGFLSERADFARRCADRGITFVGPGPEALALLGDKARARALAQKCGVPVLPGTTGPTTLEEARAFLGALGPGGGLMVKALAGGGGRGMREVRPESSGAPVGDGPPTQGGAPPLRGPEGREPLADAWERCASEARKAFGCGELYVERLLTGARHIEVQIAGDSTGHLVHLWERDCSVQLRHQKLIETAPAPGLDPAVRERLLDASERMAGEVGYRGLGTFEFLVDGEEFYFLEANPRLQVEHTVTEEITGVDLVALQFALAAGESLASQGLSGPPPPRGHAVQVRVSAESPGRLHRFEPPCGPGVRVDAGVRCGQEPAGAYDPLLAKVVVHARHFTTAAERAWRALDEFQIEGVRTGIPLLRTLLRQPEFLEGRTDTGFAERHAALLPPPVADSCIPAGDPADGYAARAPHAGTVVSLDVRPGEGVREGQQLAVLEAMKMEHVVRAPAGGVVRGVGVAVGDTLAAGAPVVLLDPAGAAEPVHLEERAADPDAVRADLAEVVARHHAGLDEARPEAVAARHERGRRTARENLADLCDEGSFTEYGALALAAQRRSRTLDDLIANTPADGLVAGTCTVNADVFGPENADCVALSYDYTVLAGTQGHMNHRKTDRLLEIAERRRAPVVLFAEGGGGRPGDTDSTAVAGLDIGTFHQMGRLSGLVPLVGIASGYCFAGNAALLGCCDVVIATPGASIGMGGPAMIEGGGLGRHHPSEVGPVDVHSANGVIDVTAADDADAVRTARRYLAYFQGPTSDWTAPDQRLLRHVVPENRRRAYEVREAVEGLADTGSVMELRRGFGAGIVTALIRIEGRPMGLIASNPSHLGGAVDSDAADKAARFLQLCDAFGLPVVSLCDTPGFMVGPESERTATVRHFARLFVTGANLSVPVCALVLRKAYGLGAMAMFGGSTRVPVATGAWPSGEIGAMGLEGAVRLGHRRELEKITDPAERERAFRERVDELYVKGKALNAATVLEIDDVIDPADSRSWITAAFRGHFREGRHDGPVRRDGKRRPYVDTW</sequence>
<dbReference type="Pfam" id="PF02785">
    <property type="entry name" value="Biotin_carb_C"/>
    <property type="match status" value="1"/>
</dbReference>
<keyword evidence="5" id="KW-0092">Biotin</keyword>
<evidence type="ECO:0000256" key="4">
    <source>
        <dbReference type="ARBA" id="ARBA00022840"/>
    </source>
</evidence>
<dbReference type="SMART" id="SM00878">
    <property type="entry name" value="Biotin_carb_C"/>
    <property type="match status" value="1"/>
</dbReference>
<dbReference type="PROSITE" id="PS00867">
    <property type="entry name" value="CPSASE_2"/>
    <property type="match status" value="1"/>
</dbReference>
<reference evidence="13" key="1">
    <citation type="journal article" date="2019" name="Int. J. Syst. Evol. Microbiol.">
        <title>The Global Catalogue of Microorganisms (GCM) 10K type strain sequencing project: providing services to taxonomists for standard genome sequencing and annotation.</title>
        <authorList>
            <consortium name="The Broad Institute Genomics Platform"/>
            <consortium name="The Broad Institute Genome Sequencing Center for Infectious Disease"/>
            <person name="Wu L."/>
            <person name="Ma J."/>
        </authorList>
    </citation>
    <scope>NUCLEOTIDE SEQUENCE [LARGE SCALE GENOMIC DNA]</scope>
    <source>
        <strain evidence="13">CGMCC 4.7357</strain>
    </source>
</reference>
<dbReference type="InterPro" id="IPR011761">
    <property type="entry name" value="ATP-grasp"/>
</dbReference>
<feature type="domain" description="CoA carboxyltransferase C-terminal" evidence="11">
    <location>
        <begin position="833"/>
        <end position="1076"/>
    </location>
</feature>
<feature type="region of interest" description="Disordered" evidence="7">
    <location>
        <begin position="1077"/>
        <end position="1096"/>
    </location>
</feature>
<dbReference type="Pfam" id="PF00289">
    <property type="entry name" value="Biotin_carb_N"/>
    <property type="match status" value="1"/>
</dbReference>
<dbReference type="InterPro" id="IPR005482">
    <property type="entry name" value="Biotin_COase_C"/>
</dbReference>
<feature type="domain" description="ATP-grasp" evidence="9">
    <location>
        <begin position="120"/>
        <end position="342"/>
    </location>
</feature>
<comment type="caution">
    <text evidence="12">The sequence shown here is derived from an EMBL/GenBank/DDBJ whole genome shotgun (WGS) entry which is preliminary data.</text>
</comment>
<dbReference type="EMBL" id="JBHSFH010000003">
    <property type="protein sequence ID" value="MFC4493232.1"/>
    <property type="molecule type" value="Genomic_DNA"/>
</dbReference>
<dbReference type="SUPFAM" id="SSF51230">
    <property type="entry name" value="Single hybrid motif"/>
    <property type="match status" value="1"/>
</dbReference>
<dbReference type="InterPro" id="IPR001882">
    <property type="entry name" value="Biotin_BS"/>
</dbReference>
<dbReference type="CDD" id="cd06850">
    <property type="entry name" value="biotinyl_domain"/>
    <property type="match status" value="1"/>
</dbReference>
<dbReference type="InterPro" id="IPR011054">
    <property type="entry name" value="Rudment_hybrid_motif"/>
</dbReference>
<dbReference type="Gene3D" id="3.30.470.20">
    <property type="entry name" value="ATP-grasp fold, B domain"/>
    <property type="match status" value="1"/>
</dbReference>
<evidence type="ECO:0000313" key="13">
    <source>
        <dbReference type="Proteomes" id="UP001595997"/>
    </source>
</evidence>
<dbReference type="PROSITE" id="PS50979">
    <property type="entry name" value="BC"/>
    <property type="match status" value="1"/>
</dbReference>
<comment type="cofactor">
    <cofactor evidence="1">
        <name>biotin</name>
        <dbReference type="ChEBI" id="CHEBI:57586"/>
    </cofactor>
</comment>